<accession>A0A381X2S3</accession>
<sequence>MCDPWFYGTAFDNGWKLISKTEFPLERFRDITHIFFSHEHPDHFSPPTLKKIDHNYRKNIVILYQKTIDQKIKNYCKNLGFKKFIELRSNHFYKIDDKLIINCTQYTYGDSYILFKTPDLKILNINDCVFDSIEKVRILENQFGKIDILFTQFGYANKIGRRNEPQKRLKESEEKLNRIKLQYEYLRPDYIIPFASFIYFCHQENYYMNDGMNKINTVHEFIQTNLQSKPIIMYPNDVWEIGCEFNSINSINKYEVDYLKIEKKKLIQSKKVGLQTLFINSKLFVNRLWKKNPQYRMISRLKNASIFLIDYGESFILNGYNGLSRKTIEYSSCDIALSSEALNFVFLFEWGAETLNVNARFEIPMNGNYYNFQFLGNLSALNNRGDRWYLSMGNAYNYIKSGIIQDIKIFVDFL</sequence>
<organism evidence="1">
    <name type="scientific">marine metagenome</name>
    <dbReference type="NCBI Taxonomy" id="408172"/>
    <lineage>
        <taxon>unclassified sequences</taxon>
        <taxon>metagenomes</taxon>
        <taxon>ecological metagenomes</taxon>
    </lineage>
</organism>
<dbReference type="AlphaFoldDB" id="A0A381X2S3"/>
<reference evidence="1" key="1">
    <citation type="submission" date="2018-05" db="EMBL/GenBank/DDBJ databases">
        <authorList>
            <person name="Lanie J.A."/>
            <person name="Ng W.-L."/>
            <person name="Kazmierczak K.M."/>
            <person name="Andrzejewski T.M."/>
            <person name="Davidsen T.M."/>
            <person name="Wayne K.J."/>
            <person name="Tettelin H."/>
            <person name="Glass J.I."/>
            <person name="Rusch D."/>
            <person name="Podicherti R."/>
            <person name="Tsui H.-C.T."/>
            <person name="Winkler M.E."/>
        </authorList>
    </citation>
    <scope>NUCLEOTIDE SEQUENCE</scope>
</reference>
<name>A0A381X2S3_9ZZZZ</name>
<protein>
    <submittedName>
        <fullName evidence="1">Uncharacterized protein</fullName>
    </submittedName>
</protein>
<evidence type="ECO:0000313" key="1">
    <source>
        <dbReference type="EMBL" id="SVA58970.1"/>
    </source>
</evidence>
<dbReference type="Gene3D" id="3.60.15.10">
    <property type="entry name" value="Ribonuclease Z/Hydroxyacylglutathione hydrolase-like"/>
    <property type="match status" value="1"/>
</dbReference>
<dbReference type="EMBL" id="UINC01013689">
    <property type="protein sequence ID" value="SVA58970.1"/>
    <property type="molecule type" value="Genomic_DNA"/>
</dbReference>
<proteinExistence type="predicted"/>
<gene>
    <name evidence="1" type="ORF">METZ01_LOCUS111824</name>
</gene>
<dbReference type="SUPFAM" id="SSF56281">
    <property type="entry name" value="Metallo-hydrolase/oxidoreductase"/>
    <property type="match status" value="1"/>
</dbReference>
<dbReference type="InterPro" id="IPR036866">
    <property type="entry name" value="RibonucZ/Hydroxyglut_hydro"/>
</dbReference>